<feature type="compositionally biased region" description="Polar residues" evidence="1">
    <location>
        <begin position="152"/>
        <end position="163"/>
    </location>
</feature>
<accession>A0A6H5J4D8</accession>
<feature type="compositionally biased region" description="Low complexity" evidence="1">
    <location>
        <begin position="118"/>
        <end position="146"/>
    </location>
</feature>
<keyword evidence="3" id="KW-1185">Reference proteome</keyword>
<evidence type="ECO:0000256" key="1">
    <source>
        <dbReference type="SAM" id="MobiDB-lite"/>
    </source>
</evidence>
<protein>
    <submittedName>
        <fullName evidence="2">Uncharacterized protein</fullName>
    </submittedName>
</protein>
<feature type="compositionally biased region" description="Polar residues" evidence="1">
    <location>
        <begin position="305"/>
        <end position="314"/>
    </location>
</feature>
<gene>
    <name evidence="2" type="ORF">TBRA_LOCUS15860</name>
</gene>
<feature type="compositionally biased region" description="Low complexity" evidence="1">
    <location>
        <begin position="351"/>
        <end position="376"/>
    </location>
</feature>
<evidence type="ECO:0000313" key="3">
    <source>
        <dbReference type="Proteomes" id="UP000479190"/>
    </source>
</evidence>
<dbReference type="Proteomes" id="UP000479190">
    <property type="component" value="Unassembled WGS sequence"/>
</dbReference>
<feature type="compositionally biased region" description="Polar residues" evidence="1">
    <location>
        <begin position="322"/>
        <end position="332"/>
    </location>
</feature>
<feature type="compositionally biased region" description="Polar residues" evidence="1">
    <location>
        <begin position="382"/>
        <end position="391"/>
    </location>
</feature>
<feature type="compositionally biased region" description="Polar residues" evidence="1">
    <location>
        <begin position="223"/>
        <end position="245"/>
    </location>
</feature>
<feature type="compositionally biased region" description="Polar residues" evidence="1">
    <location>
        <begin position="254"/>
        <end position="290"/>
    </location>
</feature>
<evidence type="ECO:0000313" key="2">
    <source>
        <dbReference type="EMBL" id="CAB0044272.1"/>
    </source>
</evidence>
<dbReference type="AlphaFoldDB" id="A0A6H5J4D8"/>
<reference evidence="2 3" key="1">
    <citation type="submission" date="2020-02" db="EMBL/GenBank/DDBJ databases">
        <authorList>
            <person name="Ferguson B K."/>
        </authorList>
    </citation>
    <scope>NUCLEOTIDE SEQUENCE [LARGE SCALE GENOMIC DNA]</scope>
</reference>
<sequence>MAAKGTCCCPEHQCVWAIWVLRIGRDGEYPKVISADVVGSPKLDTSSARQMSTDYWRVKKYTWCLEMPRALNASSAPRPSESCRCGTAADTASLRAKADVRAHIKREHEAGQAKPVRARGAARAARPNNNSNRRCRDNNNNINNSNEDGSGESVNSISSQNDGATAADTIGTDRSAAPSRSAKNRREEEDGPEEDSPGPTIMRTRRAARQRLPSMSDTDDDSINTSVHEQQQQHQLARNNLSVSPDVQRHQHVTTRTQAATATSPDSGSVTPLPTPLSSRVTNANVSHSPESPRRTLRPRAAATQQPRLQTTSRAWRATSVPAESQGSQRQQRLPKRTLQPTQESAEGRRSTTSTATQRAAAPSTTSRQQRSTSPTALARRSGSTQEQRQQLRVRLTSRKSGSSPPAVRTTRAERLRLENVPGDDVQPCGSRPPTLSTKNEDVA</sequence>
<organism evidence="2 3">
    <name type="scientific">Trichogramma brassicae</name>
    <dbReference type="NCBI Taxonomy" id="86971"/>
    <lineage>
        <taxon>Eukaryota</taxon>
        <taxon>Metazoa</taxon>
        <taxon>Ecdysozoa</taxon>
        <taxon>Arthropoda</taxon>
        <taxon>Hexapoda</taxon>
        <taxon>Insecta</taxon>
        <taxon>Pterygota</taxon>
        <taxon>Neoptera</taxon>
        <taxon>Endopterygota</taxon>
        <taxon>Hymenoptera</taxon>
        <taxon>Apocrita</taxon>
        <taxon>Proctotrupomorpha</taxon>
        <taxon>Chalcidoidea</taxon>
        <taxon>Trichogrammatidae</taxon>
        <taxon>Trichogramma</taxon>
    </lineage>
</organism>
<dbReference type="EMBL" id="CADCXV010001419">
    <property type="protein sequence ID" value="CAB0044272.1"/>
    <property type="molecule type" value="Genomic_DNA"/>
</dbReference>
<proteinExistence type="predicted"/>
<feature type="region of interest" description="Disordered" evidence="1">
    <location>
        <begin position="106"/>
        <end position="444"/>
    </location>
</feature>
<name>A0A6H5J4D8_9HYME</name>